<dbReference type="InterPro" id="IPR020841">
    <property type="entry name" value="PKS_Beta-ketoAc_synthase_dom"/>
</dbReference>
<dbReference type="Pfam" id="PF00109">
    <property type="entry name" value="ketoacyl-synt"/>
    <property type="match status" value="1"/>
</dbReference>
<dbReference type="Pfam" id="PF02801">
    <property type="entry name" value="Ketoacyl-synt_C"/>
    <property type="match status" value="1"/>
</dbReference>
<proteinExistence type="inferred from homology"/>
<dbReference type="GO" id="GO:0006633">
    <property type="term" value="P:fatty acid biosynthetic process"/>
    <property type="evidence" value="ECO:0007669"/>
    <property type="project" value="UniProtKB-KW"/>
</dbReference>
<dbReference type="InterPro" id="IPR018201">
    <property type="entry name" value="Ketoacyl_synth_AS"/>
</dbReference>
<dbReference type="InterPro" id="IPR000794">
    <property type="entry name" value="Beta-ketoacyl_synthase"/>
</dbReference>
<dbReference type="EC" id="2.3.1.179" evidence="9"/>
<dbReference type="InterPro" id="IPR014031">
    <property type="entry name" value="Ketoacyl_synth_C"/>
</dbReference>
<dbReference type="PROSITE" id="PS52004">
    <property type="entry name" value="KS3_2"/>
    <property type="match status" value="1"/>
</dbReference>
<dbReference type="PROSITE" id="PS00606">
    <property type="entry name" value="KS3_1"/>
    <property type="match status" value="1"/>
</dbReference>
<dbReference type="NCBIfam" id="TIGR03150">
    <property type="entry name" value="fabF"/>
    <property type="match status" value="1"/>
</dbReference>
<evidence type="ECO:0000256" key="1">
    <source>
        <dbReference type="ARBA" id="ARBA00008467"/>
    </source>
</evidence>
<dbReference type="PIRSF" id="PIRSF000447">
    <property type="entry name" value="KAS_II"/>
    <property type="match status" value="1"/>
</dbReference>
<dbReference type="InterPro" id="IPR014030">
    <property type="entry name" value="Ketoacyl_synth_N"/>
</dbReference>
<feature type="domain" description="Ketosynthase family 3 (KS3)" evidence="8">
    <location>
        <begin position="2"/>
        <end position="410"/>
    </location>
</feature>
<evidence type="ECO:0000259" key="8">
    <source>
        <dbReference type="PROSITE" id="PS52004"/>
    </source>
</evidence>
<gene>
    <name evidence="9" type="ORF">MNBD_DELTA04-1262</name>
</gene>
<evidence type="ECO:0000256" key="3">
    <source>
        <dbReference type="ARBA" id="ARBA00022679"/>
    </source>
</evidence>
<dbReference type="InterPro" id="IPR016039">
    <property type="entry name" value="Thiolase-like"/>
</dbReference>
<evidence type="ECO:0000256" key="7">
    <source>
        <dbReference type="ARBA" id="ARBA00023315"/>
    </source>
</evidence>
<name>A0A3B0V213_9ZZZZ</name>
<comment type="similarity">
    <text evidence="1">Belongs to the thiolase-like superfamily. Beta-ketoacyl-ACP synthases family.</text>
</comment>
<dbReference type="PANTHER" id="PTHR11712">
    <property type="entry name" value="POLYKETIDE SYNTHASE-RELATED"/>
    <property type="match status" value="1"/>
</dbReference>
<reference evidence="9" key="1">
    <citation type="submission" date="2018-06" db="EMBL/GenBank/DDBJ databases">
        <authorList>
            <person name="Zhirakovskaya E."/>
        </authorList>
    </citation>
    <scope>NUCLEOTIDE SEQUENCE</scope>
</reference>
<dbReference type="AlphaFoldDB" id="A0A3B0V213"/>
<dbReference type="CDD" id="cd00834">
    <property type="entry name" value="KAS_I_II"/>
    <property type="match status" value="1"/>
</dbReference>
<keyword evidence="6" id="KW-0275">Fatty acid biosynthesis</keyword>
<evidence type="ECO:0000313" key="9">
    <source>
        <dbReference type="EMBL" id="VAW34433.1"/>
    </source>
</evidence>
<dbReference type="PANTHER" id="PTHR11712:SF336">
    <property type="entry name" value="3-OXOACYL-[ACYL-CARRIER-PROTEIN] SYNTHASE, MITOCHONDRIAL"/>
    <property type="match status" value="1"/>
</dbReference>
<dbReference type="SMART" id="SM00825">
    <property type="entry name" value="PKS_KS"/>
    <property type="match status" value="1"/>
</dbReference>
<dbReference type="GO" id="GO:0005829">
    <property type="term" value="C:cytosol"/>
    <property type="evidence" value="ECO:0007669"/>
    <property type="project" value="TreeGrafter"/>
</dbReference>
<evidence type="ECO:0000256" key="6">
    <source>
        <dbReference type="ARBA" id="ARBA00023160"/>
    </source>
</evidence>
<dbReference type="InterPro" id="IPR017568">
    <property type="entry name" value="3-oxoacyl-ACP_synth-2"/>
</dbReference>
<dbReference type="EMBL" id="UOEY01000006">
    <property type="protein sequence ID" value="VAW34433.1"/>
    <property type="molecule type" value="Genomic_DNA"/>
</dbReference>
<dbReference type="NCBIfam" id="NF005589">
    <property type="entry name" value="PRK07314.1"/>
    <property type="match status" value="1"/>
</dbReference>
<dbReference type="GO" id="GO:0004315">
    <property type="term" value="F:3-oxoacyl-[acyl-carrier-protein] synthase activity"/>
    <property type="evidence" value="ECO:0007669"/>
    <property type="project" value="UniProtKB-EC"/>
</dbReference>
<organism evidence="9">
    <name type="scientific">hydrothermal vent metagenome</name>
    <dbReference type="NCBI Taxonomy" id="652676"/>
    <lineage>
        <taxon>unclassified sequences</taxon>
        <taxon>metagenomes</taxon>
        <taxon>ecological metagenomes</taxon>
    </lineage>
</organism>
<keyword evidence="3 9" id="KW-0808">Transferase</keyword>
<dbReference type="Gene3D" id="3.40.47.10">
    <property type="match status" value="1"/>
</dbReference>
<dbReference type="FunFam" id="3.40.47.10:FF:000009">
    <property type="entry name" value="3-oxoacyl-[acyl-carrier-protein] synthase 2"/>
    <property type="match status" value="1"/>
</dbReference>
<keyword evidence="2" id="KW-0444">Lipid biosynthesis</keyword>
<accession>A0A3B0V213</accession>
<evidence type="ECO:0000256" key="4">
    <source>
        <dbReference type="ARBA" id="ARBA00022832"/>
    </source>
</evidence>
<keyword evidence="5" id="KW-0443">Lipid metabolism</keyword>
<keyword evidence="4" id="KW-0276">Fatty acid metabolism</keyword>
<protein>
    <submittedName>
        <fullName evidence="9">3-oxoacyl-[acyl-carrier-protein] synthase, KASII</fullName>
        <ecNumber evidence="9">2.3.1.179</ecNumber>
    </submittedName>
</protein>
<sequence>MKRRVVVTGIGLVSPLGTGTEKTWEGLVNGRSGIGRITRFDASAFASQVAGEVKDFDAGVYFEKKQARNLDLFVQFAIAAADMAVQDSGLAIDDEEAPRRGVITGCGMGGMPTIEEYHGVYLEKGPRRITPFFIPRVIPNMPSGHISMRFNAKGPNLALSTACAAGTHAVGEAFRHIVHGDCDVVISGGTESVICPLAVGGFSSMKALSVRNDSPATASRPFDRDRDGFAIAEGSGMLILEELEHARSRGARIYAEIVGYGLSSDAYHIAAPPENGEGAARCMAMALRDAGMAAEEIDYINAHGTSTPLNDRCETLAIKTVFGAHAAKLCISSTKSMTGHLLGGSGGLEAAFTALTIHHGLIPPTMNLDHPDAACDLDYVPNCARERQVGVAMSNSFGFGGTNAVIIMRQFTD</sequence>
<dbReference type="NCBIfam" id="NF004970">
    <property type="entry name" value="PRK06333.1"/>
    <property type="match status" value="1"/>
</dbReference>
<dbReference type="SUPFAM" id="SSF53901">
    <property type="entry name" value="Thiolase-like"/>
    <property type="match status" value="2"/>
</dbReference>
<evidence type="ECO:0000256" key="5">
    <source>
        <dbReference type="ARBA" id="ARBA00023098"/>
    </source>
</evidence>
<keyword evidence="7 9" id="KW-0012">Acyltransferase</keyword>
<evidence type="ECO:0000256" key="2">
    <source>
        <dbReference type="ARBA" id="ARBA00022516"/>
    </source>
</evidence>